<keyword evidence="2" id="KW-0472">Membrane</keyword>
<comment type="caution">
    <text evidence="3">The sequence shown here is derived from an EMBL/GenBank/DDBJ whole genome shotgun (WGS) entry which is preliminary data.</text>
</comment>
<gene>
    <name evidence="3" type="ORF">HMH06_06705</name>
</gene>
<protein>
    <recommendedName>
        <fullName evidence="5">Chromosome segregation protein SMC</fullName>
    </recommendedName>
</protein>
<evidence type="ECO:0000256" key="2">
    <source>
        <dbReference type="SAM" id="Phobius"/>
    </source>
</evidence>
<dbReference type="Proteomes" id="UP000580344">
    <property type="component" value="Unassembled WGS sequence"/>
</dbReference>
<sequence length="338" mass="38468">MQGLEDNNQPTNKGKNGLVIPLALAGILLAGSVGYNIYQANQIGNLEKNDSLNSQILKNETNQKDQIRRQYDSILNDYTQYKARIEDRNNLLGDKENMIQLKNQDIQEILEKDNPTAEEMNRARKMINDLEGSVKNYKSEVARLQKENAILVRNVEDLNNKNSALTTDNNNLRENNKELTYNYQTEKNVRQKDNAISKGKINELSSTLSVSNQQIKGIRVRSSGKEVEKTRAKRIDKIRVSFDVDRNSRTESGDKKLYVAIYNPDGTLGRYGNAQGGQIELRSGDTVDFSDAISFNYTNGQVKNITFDWENEEFQKGVYTFNVYENGFKISQAKITLN</sequence>
<evidence type="ECO:0000256" key="1">
    <source>
        <dbReference type="SAM" id="Coils"/>
    </source>
</evidence>
<evidence type="ECO:0000313" key="4">
    <source>
        <dbReference type="Proteomes" id="UP000580344"/>
    </source>
</evidence>
<reference evidence="3 4" key="1">
    <citation type="submission" date="2020-05" db="EMBL/GenBank/DDBJ databases">
        <title>Tigecycline resistant gene in Empedobacter stercoris.</title>
        <authorList>
            <person name="Chen Y."/>
            <person name="Cheng Y."/>
            <person name="Zhou K."/>
        </authorList>
    </citation>
    <scope>NUCLEOTIDE SEQUENCE [LARGE SCALE GENOMIC DNA]</scope>
    <source>
        <strain evidence="3 4">ES202</strain>
    </source>
</reference>
<feature type="coiled-coil region" evidence="1">
    <location>
        <begin position="120"/>
        <end position="189"/>
    </location>
</feature>
<keyword evidence="2" id="KW-1133">Transmembrane helix</keyword>
<dbReference type="RefSeq" id="WP_171622835.1">
    <property type="nucleotide sequence ID" value="NZ_CBCRZD010000029.1"/>
</dbReference>
<keyword evidence="4" id="KW-1185">Reference proteome</keyword>
<keyword evidence="2" id="KW-0812">Transmembrane</keyword>
<evidence type="ECO:0000313" key="3">
    <source>
        <dbReference type="EMBL" id="NOJ75520.1"/>
    </source>
</evidence>
<evidence type="ECO:0008006" key="5">
    <source>
        <dbReference type="Google" id="ProtNLM"/>
    </source>
</evidence>
<name>A0ABX1WLW0_9FLAO</name>
<proteinExistence type="predicted"/>
<dbReference type="EMBL" id="JABFOQ010000012">
    <property type="protein sequence ID" value="NOJ75520.1"/>
    <property type="molecule type" value="Genomic_DNA"/>
</dbReference>
<accession>A0ABX1WLW0</accession>
<organism evidence="3 4">
    <name type="scientific">Empedobacter stercoris</name>
    <dbReference type="NCBI Taxonomy" id="1628248"/>
    <lineage>
        <taxon>Bacteria</taxon>
        <taxon>Pseudomonadati</taxon>
        <taxon>Bacteroidota</taxon>
        <taxon>Flavobacteriia</taxon>
        <taxon>Flavobacteriales</taxon>
        <taxon>Weeksellaceae</taxon>
        <taxon>Empedobacter</taxon>
    </lineage>
</organism>
<feature type="transmembrane region" description="Helical" evidence="2">
    <location>
        <begin position="18"/>
        <end position="38"/>
    </location>
</feature>
<keyword evidence="1" id="KW-0175">Coiled coil</keyword>